<evidence type="ECO:0000313" key="3">
    <source>
        <dbReference type="Proteomes" id="UP000004095"/>
    </source>
</evidence>
<gene>
    <name evidence="2" type="ORF">M23134_05775</name>
    <name evidence="1" type="ORF">M23134_07294</name>
</gene>
<dbReference type="EMBL" id="AAWS01000009">
    <property type="protein sequence ID" value="EAY29902.1"/>
    <property type="molecule type" value="Genomic_DNA"/>
</dbReference>
<name>A1ZIN4_MICM2</name>
<keyword evidence="3" id="KW-1185">Reference proteome</keyword>
<sequence length="119" mass="13745">MEVKIFGKSVKEACLRAKSSIFERHIIENPVVIKVPKDYGTAAYALWVIRAAEALRSDKAISTIKAIPEEQRNRVIHYAKMYNSSAKLCLKLTGRAAASYKSKWRLTRRKGDVYYFFWK</sequence>
<comment type="caution">
    <text evidence="2">The sequence shown here is derived from an EMBL/GenBank/DDBJ whole genome shotgun (WGS) entry which is preliminary data.</text>
</comment>
<proteinExistence type="predicted"/>
<dbReference type="Proteomes" id="UP000004095">
    <property type="component" value="Unassembled WGS sequence"/>
</dbReference>
<reference evidence="2 3" key="1">
    <citation type="submission" date="2007-01" db="EMBL/GenBank/DDBJ databases">
        <authorList>
            <person name="Haygood M."/>
            <person name="Podell S."/>
            <person name="Anderson C."/>
            <person name="Hopkinson B."/>
            <person name="Roe K."/>
            <person name="Barbeau K."/>
            <person name="Gaasterland T."/>
            <person name="Ferriera S."/>
            <person name="Johnson J."/>
            <person name="Kravitz S."/>
            <person name="Beeson K."/>
            <person name="Sutton G."/>
            <person name="Rogers Y.-H."/>
            <person name="Friedman R."/>
            <person name="Frazier M."/>
            <person name="Venter J.C."/>
        </authorList>
    </citation>
    <scope>NUCLEOTIDE SEQUENCE [LARGE SCALE GENOMIC DNA]</scope>
    <source>
        <strain evidence="2 3">ATCC 23134</strain>
    </source>
</reference>
<evidence type="ECO:0000313" key="1">
    <source>
        <dbReference type="EMBL" id="EAY25643.1"/>
    </source>
</evidence>
<protein>
    <submittedName>
        <fullName evidence="2">Uncharacterized protein</fullName>
    </submittedName>
</protein>
<accession>A1ZIN4</accession>
<organism evidence="2 3">
    <name type="scientific">Microscilla marina ATCC 23134</name>
    <dbReference type="NCBI Taxonomy" id="313606"/>
    <lineage>
        <taxon>Bacteria</taxon>
        <taxon>Pseudomonadati</taxon>
        <taxon>Bacteroidota</taxon>
        <taxon>Cytophagia</taxon>
        <taxon>Cytophagales</taxon>
        <taxon>Microscillaceae</taxon>
        <taxon>Microscilla</taxon>
    </lineage>
</organism>
<dbReference type="AlphaFoldDB" id="A1ZIN4"/>
<evidence type="ECO:0000313" key="2">
    <source>
        <dbReference type="EMBL" id="EAY29902.1"/>
    </source>
</evidence>
<dbReference type="EMBL" id="AAWS01000045">
    <property type="protein sequence ID" value="EAY25643.1"/>
    <property type="molecule type" value="Genomic_DNA"/>
</dbReference>
<dbReference type="RefSeq" id="WP_002702419.1">
    <property type="nucleotide sequence ID" value="NZ_AAWS01000009.1"/>
</dbReference>